<reference evidence="2" key="1">
    <citation type="submission" date="2023-07" db="EMBL/GenBank/DDBJ databases">
        <title>Chromosome-level genome assembly of Artemia franciscana.</title>
        <authorList>
            <person name="Jo E."/>
        </authorList>
    </citation>
    <scope>NUCLEOTIDE SEQUENCE</scope>
    <source>
        <tissue evidence="2">Whole body</tissue>
    </source>
</reference>
<protein>
    <submittedName>
        <fullName evidence="2">Uncharacterized protein</fullName>
    </submittedName>
</protein>
<organism evidence="2 3">
    <name type="scientific">Artemia franciscana</name>
    <name type="common">Brine shrimp</name>
    <name type="synonym">Artemia sanfranciscana</name>
    <dbReference type="NCBI Taxonomy" id="6661"/>
    <lineage>
        <taxon>Eukaryota</taxon>
        <taxon>Metazoa</taxon>
        <taxon>Ecdysozoa</taxon>
        <taxon>Arthropoda</taxon>
        <taxon>Crustacea</taxon>
        <taxon>Branchiopoda</taxon>
        <taxon>Anostraca</taxon>
        <taxon>Artemiidae</taxon>
        <taxon>Artemia</taxon>
    </lineage>
</organism>
<evidence type="ECO:0000313" key="2">
    <source>
        <dbReference type="EMBL" id="KAK2715410.1"/>
    </source>
</evidence>
<dbReference type="Proteomes" id="UP001187531">
    <property type="component" value="Unassembled WGS sequence"/>
</dbReference>
<feature type="compositionally biased region" description="Polar residues" evidence="1">
    <location>
        <begin position="30"/>
        <end position="42"/>
    </location>
</feature>
<sequence length="114" mass="12716">MLSEDSADDWLLDLPVSNAESLSNCLAGELSSSADETNNQEDGVTEVNNKSEVKNNKDSLPLGVIVKKWNKIFEVKDVEPFTESTGSIWIEALHNPVNFFLELFDLNLIDNIVF</sequence>
<feature type="region of interest" description="Disordered" evidence="1">
    <location>
        <begin position="30"/>
        <end position="52"/>
    </location>
</feature>
<evidence type="ECO:0000313" key="3">
    <source>
        <dbReference type="Proteomes" id="UP001187531"/>
    </source>
</evidence>
<dbReference type="AlphaFoldDB" id="A0AA88LBL2"/>
<gene>
    <name evidence="2" type="ORF">QYM36_010133</name>
</gene>
<proteinExistence type="predicted"/>
<evidence type="ECO:0000256" key="1">
    <source>
        <dbReference type="SAM" id="MobiDB-lite"/>
    </source>
</evidence>
<dbReference type="EMBL" id="JAVRJZ010000012">
    <property type="protein sequence ID" value="KAK2715410.1"/>
    <property type="molecule type" value="Genomic_DNA"/>
</dbReference>
<comment type="caution">
    <text evidence="2">The sequence shown here is derived from an EMBL/GenBank/DDBJ whole genome shotgun (WGS) entry which is preliminary data.</text>
</comment>
<name>A0AA88LBL2_ARTSF</name>
<accession>A0AA88LBL2</accession>
<keyword evidence="3" id="KW-1185">Reference proteome</keyword>